<evidence type="ECO:0000256" key="7">
    <source>
        <dbReference type="ARBA" id="ARBA00023316"/>
    </source>
</evidence>
<protein>
    <recommendedName>
        <fullName evidence="3">glucan endo-1,3-beta-D-glucosidase</fullName>
        <ecNumber evidence="3">3.2.1.39</ecNumber>
    </recommendedName>
</protein>
<keyword evidence="6" id="KW-0326">Glycosidase</keyword>
<evidence type="ECO:0000256" key="2">
    <source>
        <dbReference type="ARBA" id="ARBA00006055"/>
    </source>
</evidence>
<dbReference type="InterPro" id="IPR018805">
    <property type="entry name" value="YJL171C/Tos1_C"/>
</dbReference>
<evidence type="ECO:0000313" key="12">
    <source>
        <dbReference type="Proteomes" id="UP000469558"/>
    </source>
</evidence>
<keyword evidence="5" id="KW-0378">Hydrolase</keyword>
<dbReference type="GO" id="GO:0071555">
    <property type="term" value="P:cell wall organization"/>
    <property type="evidence" value="ECO:0007669"/>
    <property type="project" value="UniProtKB-KW"/>
</dbReference>
<dbReference type="EC" id="3.2.1.39" evidence="3"/>
<reference evidence="11 12" key="1">
    <citation type="submission" date="2018-05" db="EMBL/GenBank/DDBJ databases">
        <title>Genome sequencing and assembly of the regulated plant pathogen Lachnellula willkommii and related sister species for the development of diagnostic species identification markers.</title>
        <authorList>
            <person name="Giroux E."/>
            <person name="Bilodeau G."/>
        </authorList>
    </citation>
    <scope>NUCLEOTIDE SEQUENCE [LARGE SCALE GENOMIC DNA]</scope>
    <source>
        <strain evidence="11 12">CBS 268.59</strain>
    </source>
</reference>
<evidence type="ECO:0000256" key="6">
    <source>
        <dbReference type="ARBA" id="ARBA00023295"/>
    </source>
</evidence>
<dbReference type="InterPro" id="IPR018807">
    <property type="entry name" value="YJL171C/Tos1_N"/>
</dbReference>
<dbReference type="Proteomes" id="UP000469558">
    <property type="component" value="Unassembled WGS sequence"/>
</dbReference>
<dbReference type="Pfam" id="PF10287">
    <property type="entry name" value="YJL171C_Tos1_C"/>
    <property type="match status" value="1"/>
</dbReference>
<keyword evidence="7" id="KW-0961">Cell wall biogenesis/degradation</keyword>
<evidence type="ECO:0000256" key="1">
    <source>
        <dbReference type="ARBA" id="ARBA00000382"/>
    </source>
</evidence>
<evidence type="ECO:0000256" key="4">
    <source>
        <dbReference type="ARBA" id="ARBA00022729"/>
    </source>
</evidence>
<keyword evidence="12" id="KW-1185">Reference proteome</keyword>
<dbReference type="GO" id="GO:0009277">
    <property type="term" value="C:fungal-type cell wall"/>
    <property type="evidence" value="ECO:0007669"/>
    <property type="project" value="TreeGrafter"/>
</dbReference>
<dbReference type="AlphaFoldDB" id="A0A8T9C512"/>
<name>A0A8T9C512_9HELO</name>
<organism evidence="11 12">
    <name type="scientific">Lachnellula suecica</name>
    <dbReference type="NCBI Taxonomy" id="602035"/>
    <lineage>
        <taxon>Eukaryota</taxon>
        <taxon>Fungi</taxon>
        <taxon>Dikarya</taxon>
        <taxon>Ascomycota</taxon>
        <taxon>Pezizomycotina</taxon>
        <taxon>Leotiomycetes</taxon>
        <taxon>Helotiales</taxon>
        <taxon>Lachnaceae</taxon>
        <taxon>Lachnellula</taxon>
    </lineage>
</organism>
<feature type="domain" description="Cell wall protein YJL171C/Tos1 N-terminal" evidence="10">
    <location>
        <begin position="41"/>
        <end position="102"/>
    </location>
</feature>
<dbReference type="GO" id="GO:0042973">
    <property type="term" value="F:glucan endo-1,3-beta-D-glucosidase activity"/>
    <property type="evidence" value="ECO:0007669"/>
    <property type="project" value="UniProtKB-EC"/>
</dbReference>
<comment type="catalytic activity">
    <reaction evidence="1">
        <text>Hydrolysis of (1-&gt;3)-beta-D-glucosidic linkages in (1-&gt;3)-beta-D-glucans.</text>
        <dbReference type="EC" id="3.2.1.39"/>
    </reaction>
</comment>
<dbReference type="OrthoDB" id="118256at2759"/>
<sequence length="505" mass="54199">MKVTFAGTGSAILIALAGVNGDLCTRSRQEVDGNWYCQSVQAIRYSNVGSPGSYNQITDMAPDGTCSSSPKHFSGPLAPLDEEVSLHFRGPLNLKQLAAYSPSNKSERKRHLSRFQRRGHAHQRMHNHNHLVKKEEVYQEEKRQVISATIDGQVVSWDNNWFGEKTPSTPGVSPPAVWVTATIDGQVVSWVNNWFGDSSTTANPVPTAPVSYPVTTAPFSNPITTISSAFASIPTPTVSTAAVQTQPIHAASSAKSSTGTSKPDDRSTFERIGYYDSETQHVDNLVFLGNHGGQGSGVYDSNFGASLSYINCEGNGGAAAPQVLANKAIPSDSEVVVMLGEECTNGSCGFVRPGAIAHHGFDGADKIFLIEFSMPMDDSSGFNADMPAIWMLNAQIPRTLQYGNSECSCWETGCGEFDIAEALNSGSTFLKSTIHTNKPGGDSDYFKRPTSGTMKLAVLFNSTTSSIHLQVLPDSTEFSKQLSADEIDGFCSGTPEKLVSHFAVT</sequence>
<dbReference type="Pfam" id="PF10290">
    <property type="entry name" value="YJL171C_Tos1_N"/>
    <property type="match status" value="1"/>
</dbReference>
<evidence type="ECO:0000256" key="5">
    <source>
        <dbReference type="ARBA" id="ARBA00022801"/>
    </source>
</evidence>
<evidence type="ECO:0000313" key="11">
    <source>
        <dbReference type="EMBL" id="TVY80728.1"/>
    </source>
</evidence>
<evidence type="ECO:0000256" key="8">
    <source>
        <dbReference type="SAM" id="SignalP"/>
    </source>
</evidence>
<evidence type="ECO:0000259" key="10">
    <source>
        <dbReference type="Pfam" id="PF10290"/>
    </source>
</evidence>
<feature type="signal peptide" evidence="8">
    <location>
        <begin position="1"/>
        <end position="21"/>
    </location>
</feature>
<dbReference type="PANTHER" id="PTHR31737">
    <property type="entry name" value="PROTEIN TOS1"/>
    <property type="match status" value="1"/>
</dbReference>
<dbReference type="Gene3D" id="2.60.120.200">
    <property type="match status" value="1"/>
</dbReference>
<proteinExistence type="inferred from homology"/>
<evidence type="ECO:0000256" key="3">
    <source>
        <dbReference type="ARBA" id="ARBA00012780"/>
    </source>
</evidence>
<comment type="similarity">
    <text evidence="2">Belongs to the PGA52 family.</text>
</comment>
<feature type="chain" id="PRO_5035754436" description="glucan endo-1,3-beta-D-glucosidase" evidence="8">
    <location>
        <begin position="22"/>
        <end position="505"/>
    </location>
</feature>
<comment type="caution">
    <text evidence="11">The sequence shown here is derived from an EMBL/GenBank/DDBJ whole genome shotgun (WGS) entry which is preliminary data.</text>
</comment>
<keyword evidence="4 8" id="KW-0732">Signal</keyword>
<evidence type="ECO:0000259" key="9">
    <source>
        <dbReference type="Pfam" id="PF10287"/>
    </source>
</evidence>
<accession>A0A8T9C512</accession>
<dbReference type="PANTHER" id="PTHR31737:SF2">
    <property type="entry name" value="PROTEIN TOS1"/>
    <property type="match status" value="1"/>
</dbReference>
<feature type="domain" description="Cell wall protein YJL171C/Tos1 C-terminal" evidence="9">
    <location>
        <begin position="268"/>
        <end position="488"/>
    </location>
</feature>
<dbReference type="EMBL" id="QGMK01000623">
    <property type="protein sequence ID" value="TVY80728.1"/>
    <property type="molecule type" value="Genomic_DNA"/>
</dbReference>
<gene>
    <name evidence="11" type="ORF">LSUE1_G003441</name>
</gene>